<keyword evidence="4" id="KW-1003">Cell membrane</keyword>
<evidence type="ECO:0000256" key="11">
    <source>
        <dbReference type="ARBA" id="ARBA00023049"/>
    </source>
</evidence>
<gene>
    <name evidence="14" type="ORF">AVDCRST_MAG40-2895</name>
</gene>
<organism evidence="14">
    <name type="scientific">uncultured Gemmatimonadaceae bacterium</name>
    <dbReference type="NCBI Taxonomy" id="246130"/>
    <lineage>
        <taxon>Bacteria</taxon>
        <taxon>Pseudomonadati</taxon>
        <taxon>Gemmatimonadota</taxon>
        <taxon>Gemmatimonadia</taxon>
        <taxon>Gemmatimonadales</taxon>
        <taxon>Gemmatimonadaceae</taxon>
        <taxon>environmental samples</taxon>
    </lineage>
</organism>
<dbReference type="CDD" id="cd06158">
    <property type="entry name" value="S2P-M50_like_1"/>
    <property type="match status" value="1"/>
</dbReference>
<feature type="transmembrane region" description="Helical" evidence="13">
    <location>
        <begin position="138"/>
        <end position="157"/>
    </location>
</feature>
<accession>A0A6J4M806</accession>
<evidence type="ECO:0000256" key="12">
    <source>
        <dbReference type="ARBA" id="ARBA00023136"/>
    </source>
</evidence>
<keyword evidence="8" id="KW-0378">Hydrolase</keyword>
<dbReference type="InterPro" id="IPR052348">
    <property type="entry name" value="Metallopeptidase_M50B"/>
</dbReference>
<dbReference type="InterPro" id="IPR044537">
    <property type="entry name" value="Rip2-like"/>
</dbReference>
<dbReference type="GO" id="GO:0006508">
    <property type="term" value="P:proteolysis"/>
    <property type="evidence" value="ECO:0007669"/>
    <property type="project" value="UniProtKB-KW"/>
</dbReference>
<feature type="transmembrane region" description="Helical" evidence="13">
    <location>
        <begin position="12"/>
        <end position="32"/>
    </location>
</feature>
<keyword evidence="9" id="KW-0862">Zinc</keyword>
<protein>
    <submittedName>
        <fullName evidence="14">FIG004556: membrane metalloprotease</fullName>
    </submittedName>
</protein>
<feature type="transmembrane region" description="Helical" evidence="13">
    <location>
        <begin position="207"/>
        <end position="225"/>
    </location>
</feature>
<keyword evidence="11 14" id="KW-0482">Metalloprotease</keyword>
<dbReference type="EMBL" id="CADCTX010000797">
    <property type="protein sequence ID" value="CAA9350905.1"/>
    <property type="molecule type" value="Genomic_DNA"/>
</dbReference>
<evidence type="ECO:0000256" key="5">
    <source>
        <dbReference type="ARBA" id="ARBA00022670"/>
    </source>
</evidence>
<evidence type="ECO:0000256" key="7">
    <source>
        <dbReference type="ARBA" id="ARBA00022723"/>
    </source>
</evidence>
<keyword evidence="7" id="KW-0479">Metal-binding</keyword>
<feature type="transmembrane region" description="Helical" evidence="13">
    <location>
        <begin position="53"/>
        <end position="74"/>
    </location>
</feature>
<evidence type="ECO:0000313" key="14">
    <source>
        <dbReference type="EMBL" id="CAA9350905.1"/>
    </source>
</evidence>
<dbReference type="AlphaFoldDB" id="A0A6J4M806"/>
<dbReference type="GO" id="GO:0008237">
    <property type="term" value="F:metallopeptidase activity"/>
    <property type="evidence" value="ECO:0007669"/>
    <property type="project" value="UniProtKB-KW"/>
</dbReference>
<evidence type="ECO:0000256" key="8">
    <source>
        <dbReference type="ARBA" id="ARBA00022801"/>
    </source>
</evidence>
<keyword evidence="6 13" id="KW-0812">Transmembrane</keyword>
<evidence type="ECO:0000256" key="10">
    <source>
        <dbReference type="ARBA" id="ARBA00022989"/>
    </source>
</evidence>
<comment type="similarity">
    <text evidence="3">Belongs to the peptidase M50B family.</text>
</comment>
<evidence type="ECO:0000256" key="3">
    <source>
        <dbReference type="ARBA" id="ARBA00007931"/>
    </source>
</evidence>
<proteinExistence type="inferred from homology"/>
<sequence>MSPDFLERLAYIAPVLLFAMVAHEYAHGYAAMKQGDMTAYQLGRLTWNPIKHIDPMMTVIVPLVTIMTSGVAFGGAKPVPVQPRNYRHYKRGDIIVSLAGVATNLVIALASAVLIALLGALGAALPGAGPTIAILQRMLDISIVINLVLVAFNLIPLPPLDGSHVFKYLLPPAWSLNYQRLGAYGFILLFLLITVGRPLLSAWMRPALIVAGALRGLVAPFMVLGA</sequence>
<evidence type="ECO:0000256" key="2">
    <source>
        <dbReference type="ARBA" id="ARBA00004651"/>
    </source>
</evidence>
<comment type="subcellular location">
    <subcellularLocation>
        <location evidence="2">Cell membrane</location>
        <topology evidence="2">Multi-pass membrane protein</topology>
    </subcellularLocation>
</comment>
<dbReference type="PANTHER" id="PTHR35864:SF1">
    <property type="entry name" value="ZINC METALLOPROTEASE YWHC-RELATED"/>
    <property type="match status" value="1"/>
</dbReference>
<feature type="transmembrane region" description="Helical" evidence="13">
    <location>
        <begin position="177"/>
        <end position="195"/>
    </location>
</feature>
<dbReference type="GO" id="GO:0005886">
    <property type="term" value="C:plasma membrane"/>
    <property type="evidence" value="ECO:0007669"/>
    <property type="project" value="UniProtKB-SubCell"/>
</dbReference>
<feature type="transmembrane region" description="Helical" evidence="13">
    <location>
        <begin position="94"/>
        <end position="126"/>
    </location>
</feature>
<keyword evidence="10 13" id="KW-1133">Transmembrane helix</keyword>
<comment type="cofactor">
    <cofactor evidence="1">
        <name>Zn(2+)</name>
        <dbReference type="ChEBI" id="CHEBI:29105"/>
    </cofactor>
</comment>
<evidence type="ECO:0000256" key="6">
    <source>
        <dbReference type="ARBA" id="ARBA00022692"/>
    </source>
</evidence>
<keyword evidence="12 13" id="KW-0472">Membrane</keyword>
<evidence type="ECO:0000256" key="4">
    <source>
        <dbReference type="ARBA" id="ARBA00022475"/>
    </source>
</evidence>
<dbReference type="PANTHER" id="PTHR35864">
    <property type="entry name" value="ZINC METALLOPROTEASE MJ0611-RELATED"/>
    <property type="match status" value="1"/>
</dbReference>
<evidence type="ECO:0000256" key="1">
    <source>
        <dbReference type="ARBA" id="ARBA00001947"/>
    </source>
</evidence>
<name>A0A6J4M806_9BACT</name>
<reference evidence="14" key="1">
    <citation type="submission" date="2020-02" db="EMBL/GenBank/DDBJ databases">
        <authorList>
            <person name="Meier V. D."/>
        </authorList>
    </citation>
    <scope>NUCLEOTIDE SEQUENCE</scope>
    <source>
        <strain evidence="14">AVDCRST_MAG40</strain>
    </source>
</reference>
<keyword evidence="5 14" id="KW-0645">Protease</keyword>
<evidence type="ECO:0000256" key="9">
    <source>
        <dbReference type="ARBA" id="ARBA00022833"/>
    </source>
</evidence>
<evidence type="ECO:0000256" key="13">
    <source>
        <dbReference type="SAM" id="Phobius"/>
    </source>
</evidence>
<dbReference type="GO" id="GO:0046872">
    <property type="term" value="F:metal ion binding"/>
    <property type="evidence" value="ECO:0007669"/>
    <property type="project" value="UniProtKB-KW"/>
</dbReference>